<dbReference type="EMBL" id="EU255577">
    <property type="protein sequence ID" value="ABY47822.1"/>
    <property type="molecule type" value="Genomic_DNA"/>
</dbReference>
<dbReference type="RefSeq" id="YP_001649113.1">
    <property type="nucleotide sequence ID" value="NC_010240.1"/>
</dbReference>
<dbReference type="OrthoDB" id="23814at10239"/>
<dbReference type="KEGG" id="vg:10973815"/>
<proteinExistence type="predicted"/>
<accession>A9YMX3</accession>
<dbReference type="Proteomes" id="UP000203266">
    <property type="component" value="Segment"/>
</dbReference>
<evidence type="ECO:0000313" key="1">
    <source>
        <dbReference type="EMBL" id="ABY47822.1"/>
    </source>
</evidence>
<keyword evidence="2" id="KW-1185">Reference proteome</keyword>
<organism evidence="1 2">
    <name type="scientific">Helicoverpa armigera granulovirus</name>
    <dbReference type="NCBI Taxonomy" id="489830"/>
    <lineage>
        <taxon>Viruses</taxon>
        <taxon>Viruses incertae sedis</taxon>
        <taxon>Naldaviricetes</taxon>
        <taxon>Lefavirales</taxon>
        <taxon>Baculoviridae</taxon>
        <taxon>Betabaculovirus</taxon>
        <taxon>Betabaculovirus helarmigerae</taxon>
    </lineage>
</organism>
<protein>
    <submittedName>
        <fullName evidence="1">Uncharacterized protein</fullName>
    </submittedName>
</protein>
<dbReference type="GeneID" id="10973815"/>
<evidence type="ECO:0000313" key="2">
    <source>
        <dbReference type="Proteomes" id="UP000203266"/>
    </source>
</evidence>
<reference evidence="1 2" key="1">
    <citation type="journal article" date="2008" name="Virus Genes">
        <title>Genomic sequence analysis of a granulovirus isolated from the Old World bollworm, Helicoverpa armigera.</title>
        <authorList>
            <person name="Harrison R.L."/>
            <person name="Popham H.J."/>
        </authorList>
    </citation>
    <scope>NUCLEOTIDE SEQUENCE [LARGE SCALE GENOMIC DNA]</scope>
</reference>
<sequence length="143" mass="16594">MASTVYFKDPSFDGGRPLVYIGQRLAQDNVKHSKVVLQNMADQGYSFCIVADRREYRNRVDISQEFRDMLIKDLRGLPVMFAEDGAFAGMKYAIDTDFFDRIDYEGEYEEIVVRGGEKQRVPKHIINSYITDSYNKINKQLCK</sequence>
<name>A9YMX3_9BBAC</name>